<evidence type="ECO:0000256" key="3">
    <source>
        <dbReference type="ARBA" id="ARBA00023274"/>
    </source>
</evidence>
<reference evidence="7 8" key="1">
    <citation type="journal article" date="2010" name="Stand. Genomic Sci.">
        <title>Complete genome sequence of Methanoplanus petrolearius type strain (SEBR 4847).</title>
        <authorList>
            <person name="Brambilla E."/>
            <person name="Djao O.D."/>
            <person name="Daligault H."/>
            <person name="Lapidus A."/>
            <person name="Lucas S."/>
            <person name="Hammon N."/>
            <person name="Nolan M."/>
            <person name="Tice H."/>
            <person name="Cheng J.F."/>
            <person name="Han C."/>
            <person name="Tapia R."/>
            <person name="Goodwin L."/>
            <person name="Pitluck S."/>
            <person name="Liolios K."/>
            <person name="Ivanova N."/>
            <person name="Mavromatis K."/>
            <person name="Mikhailova N."/>
            <person name="Pati A."/>
            <person name="Chen A."/>
            <person name="Palaniappan K."/>
            <person name="Land M."/>
            <person name="Hauser L."/>
            <person name="Chang Y.J."/>
            <person name="Jeffries C.D."/>
            <person name="Rohde M."/>
            <person name="Spring S."/>
            <person name="Sikorski J."/>
            <person name="Goker M."/>
            <person name="Woyke T."/>
            <person name="Bristow J."/>
            <person name="Eisen J.A."/>
            <person name="Markowitz V."/>
            <person name="Hugenholtz P."/>
            <person name="Kyrpides N.C."/>
            <person name="Klenk H.P."/>
        </authorList>
    </citation>
    <scope>NUCLEOTIDE SEQUENCE [LARGE SCALE GENOMIC DNA]</scope>
    <source>
        <strain evidence="8">DSM 11571 / OCM 486 / SEBR 4847</strain>
    </source>
</reference>
<dbReference type="EMBL" id="CP002117">
    <property type="protein sequence ID" value="ADN36953.1"/>
    <property type="molecule type" value="Genomic_DNA"/>
</dbReference>
<evidence type="ECO:0000313" key="7">
    <source>
        <dbReference type="EMBL" id="ADN36953.1"/>
    </source>
</evidence>
<dbReference type="SUPFAM" id="SSF52042">
    <property type="entry name" value="Ribosomal protein L32e"/>
    <property type="match status" value="1"/>
</dbReference>
<evidence type="ECO:0000256" key="1">
    <source>
        <dbReference type="ARBA" id="ARBA00008431"/>
    </source>
</evidence>
<dbReference type="HOGENOM" id="CLU_071479_3_1_2"/>
<feature type="compositionally biased region" description="Basic and acidic residues" evidence="6">
    <location>
        <begin position="126"/>
        <end position="138"/>
    </location>
</feature>
<comment type="similarity">
    <text evidence="1">Belongs to the eukaryotic ribosomal protein eL32 family.</text>
</comment>
<feature type="compositionally biased region" description="Acidic residues" evidence="6">
    <location>
        <begin position="139"/>
        <end position="177"/>
    </location>
</feature>
<dbReference type="InterPro" id="IPR023654">
    <property type="entry name" value="Ribosomal_eL32_arc"/>
</dbReference>
<dbReference type="GO" id="GO:0003735">
    <property type="term" value="F:structural constituent of ribosome"/>
    <property type="evidence" value="ECO:0007669"/>
    <property type="project" value="InterPro"/>
</dbReference>
<dbReference type="GO" id="GO:0006412">
    <property type="term" value="P:translation"/>
    <property type="evidence" value="ECO:0007669"/>
    <property type="project" value="InterPro"/>
</dbReference>
<dbReference type="InterPro" id="IPR018263">
    <property type="entry name" value="Ribosomal_eL32_CS"/>
</dbReference>
<feature type="region of interest" description="Disordered" evidence="6">
    <location>
        <begin position="126"/>
        <end position="177"/>
    </location>
</feature>
<evidence type="ECO:0000256" key="4">
    <source>
        <dbReference type="ARBA" id="ARBA00035229"/>
    </source>
</evidence>
<dbReference type="GO" id="GO:0022625">
    <property type="term" value="C:cytosolic large ribosomal subunit"/>
    <property type="evidence" value="ECO:0007669"/>
    <property type="project" value="TreeGrafter"/>
</dbReference>
<dbReference type="AlphaFoldDB" id="E1RKE0"/>
<gene>
    <name evidence="7" type="ordered locus">Mpet_2205</name>
</gene>
<evidence type="ECO:0000256" key="2">
    <source>
        <dbReference type="ARBA" id="ARBA00022980"/>
    </source>
</evidence>
<sequence length="177" mass="20171">MAEDKIRLIRARNAQRGSFKRQGLSRKKKLDDTWRRPRGLQSKQRKGYRAKGAHPQPGYGSPKAVRGMHPSGFEDVLVYNLADLENLNPEIQAIRIASTVGNKKREEIQKKAEELGFRVLNQKEVIKPSEKKAAKAEEKSEEEVSEEEEATEETEPEEEEVVEEAEAAEEEEVKSDE</sequence>
<dbReference type="PANTHER" id="PTHR23413:SF1">
    <property type="entry name" value="RIBOSOMAL PROTEIN L32"/>
    <property type="match status" value="1"/>
</dbReference>
<dbReference type="SMART" id="SM01393">
    <property type="entry name" value="Ribosomal_L32e"/>
    <property type="match status" value="1"/>
</dbReference>
<keyword evidence="8" id="KW-1185">Reference proteome</keyword>
<name>E1RKE0_METP4</name>
<dbReference type="Proteomes" id="UP000006565">
    <property type="component" value="Chromosome"/>
</dbReference>
<feature type="region of interest" description="Disordered" evidence="6">
    <location>
        <begin position="12"/>
        <end position="67"/>
    </location>
</feature>
<evidence type="ECO:0000256" key="5">
    <source>
        <dbReference type="ARBA" id="ARBA00035377"/>
    </source>
</evidence>
<dbReference type="eggNOG" id="arCOG00781">
    <property type="taxonomic scope" value="Archaea"/>
</dbReference>
<proteinExistence type="inferred from homology"/>
<dbReference type="NCBIfam" id="NF006332">
    <property type="entry name" value="PRK08562.1"/>
    <property type="match status" value="1"/>
</dbReference>
<dbReference type="PROSITE" id="PS00580">
    <property type="entry name" value="RIBOSOMAL_L32E"/>
    <property type="match status" value="1"/>
</dbReference>
<accession>E1RKE0</accession>
<evidence type="ECO:0000256" key="6">
    <source>
        <dbReference type="SAM" id="MobiDB-lite"/>
    </source>
</evidence>
<keyword evidence="3" id="KW-0687">Ribonucleoprotein</keyword>
<dbReference type="OrthoDB" id="372100at2157"/>
<feature type="compositionally biased region" description="Basic residues" evidence="6">
    <location>
        <begin position="43"/>
        <end position="52"/>
    </location>
</feature>
<dbReference type="Pfam" id="PF01655">
    <property type="entry name" value="Ribosomal_L32e"/>
    <property type="match status" value="1"/>
</dbReference>
<dbReference type="PANTHER" id="PTHR23413">
    <property type="entry name" value="60S RIBOSOMAL PROTEIN L32 AND DNA-DIRECTED RNA POLYMERASE II, SUBUNIT N"/>
    <property type="match status" value="1"/>
</dbReference>
<dbReference type="KEGG" id="mpi:Mpet_2205"/>
<protein>
    <recommendedName>
        <fullName evidence="4">Large ribosomal subunit protein eL32</fullName>
    </recommendedName>
    <alternativeName>
        <fullName evidence="5">50S ribosomal protein L32e</fullName>
    </alternativeName>
</protein>
<organism evidence="7 8">
    <name type="scientific">Methanolacinia petrolearia (strain DSM 11571 / OCM 486 / SEBR 4847)</name>
    <name type="common">Methanoplanus petrolearius</name>
    <dbReference type="NCBI Taxonomy" id="679926"/>
    <lineage>
        <taxon>Archaea</taxon>
        <taxon>Methanobacteriati</taxon>
        <taxon>Methanobacteriota</taxon>
        <taxon>Stenosarchaea group</taxon>
        <taxon>Methanomicrobia</taxon>
        <taxon>Methanomicrobiales</taxon>
        <taxon>Methanomicrobiaceae</taxon>
        <taxon>Methanolacinia</taxon>
    </lineage>
</organism>
<dbReference type="InterPro" id="IPR001515">
    <property type="entry name" value="Ribosomal_eL32"/>
</dbReference>
<evidence type="ECO:0000313" key="8">
    <source>
        <dbReference type="Proteomes" id="UP000006565"/>
    </source>
</evidence>
<dbReference type="RefSeq" id="WP_013330130.1">
    <property type="nucleotide sequence ID" value="NC_014507.1"/>
</dbReference>
<dbReference type="STRING" id="679926.Mpet_2205"/>
<dbReference type="CDD" id="cd00513">
    <property type="entry name" value="Ribosomal_L32_L32e"/>
    <property type="match status" value="1"/>
</dbReference>
<keyword evidence="2 7" id="KW-0689">Ribosomal protein</keyword>
<dbReference type="GeneID" id="9744690"/>
<dbReference type="InterPro" id="IPR036351">
    <property type="entry name" value="Ribosomal_eL32_sf"/>
</dbReference>